<dbReference type="Pfam" id="PF05685">
    <property type="entry name" value="Uma2"/>
    <property type="match status" value="1"/>
</dbReference>
<proteinExistence type="predicted"/>
<protein>
    <submittedName>
        <fullName evidence="2">Uma2 family endonuclease</fullName>
    </submittedName>
</protein>
<organism evidence="2 3">
    <name type="scientific">Candidatus Synechococcus calcipolaris G9</name>
    <dbReference type="NCBI Taxonomy" id="1497997"/>
    <lineage>
        <taxon>Bacteria</taxon>
        <taxon>Bacillati</taxon>
        <taxon>Cyanobacteriota</taxon>
        <taxon>Cyanophyceae</taxon>
        <taxon>Synechococcales</taxon>
        <taxon>Synechococcaceae</taxon>
        <taxon>Synechococcus</taxon>
    </lineage>
</organism>
<name>A0ABT6F2E5_9SYNE</name>
<feature type="domain" description="Putative restriction endonuclease" evidence="1">
    <location>
        <begin position="14"/>
        <end position="181"/>
    </location>
</feature>
<keyword evidence="2" id="KW-0255">Endonuclease</keyword>
<keyword evidence="2" id="KW-0378">Hydrolase</keyword>
<keyword evidence="2" id="KW-0540">Nuclease</keyword>
<dbReference type="InterPro" id="IPR008538">
    <property type="entry name" value="Uma2"/>
</dbReference>
<dbReference type="Gene3D" id="3.90.1570.10">
    <property type="entry name" value="tt1808, chain A"/>
    <property type="match status" value="1"/>
</dbReference>
<dbReference type="SUPFAM" id="SSF52980">
    <property type="entry name" value="Restriction endonuclease-like"/>
    <property type="match status" value="1"/>
</dbReference>
<evidence type="ECO:0000313" key="3">
    <source>
        <dbReference type="Proteomes" id="UP001154265"/>
    </source>
</evidence>
<dbReference type="InterPro" id="IPR012296">
    <property type="entry name" value="Nuclease_put_TT1808"/>
</dbReference>
<dbReference type="CDD" id="cd06260">
    <property type="entry name" value="DUF820-like"/>
    <property type="match status" value="1"/>
</dbReference>
<dbReference type="RefSeq" id="WP_277867952.1">
    <property type="nucleotide sequence ID" value="NZ_JAKKUT010000007.1"/>
</dbReference>
<dbReference type="GO" id="GO:0004519">
    <property type="term" value="F:endonuclease activity"/>
    <property type="evidence" value="ECO:0007669"/>
    <property type="project" value="UniProtKB-KW"/>
</dbReference>
<keyword evidence="3" id="KW-1185">Reference proteome</keyword>
<gene>
    <name evidence="2" type="ORF">L3556_13970</name>
</gene>
<evidence type="ECO:0000313" key="2">
    <source>
        <dbReference type="EMBL" id="MDG2992028.1"/>
    </source>
</evidence>
<dbReference type="InterPro" id="IPR011335">
    <property type="entry name" value="Restrct_endonuc-II-like"/>
</dbReference>
<comment type="caution">
    <text evidence="2">The sequence shown here is derived from an EMBL/GenBank/DDBJ whole genome shotgun (WGS) entry which is preliminary data.</text>
</comment>
<dbReference type="PANTHER" id="PTHR34107">
    <property type="entry name" value="SLL0198 PROTEIN-RELATED"/>
    <property type="match status" value="1"/>
</dbReference>
<dbReference type="Proteomes" id="UP001154265">
    <property type="component" value="Unassembled WGS sequence"/>
</dbReference>
<dbReference type="PANTHER" id="PTHR34107:SF2">
    <property type="entry name" value="SLL0888 PROTEIN"/>
    <property type="match status" value="1"/>
</dbReference>
<reference evidence="2" key="2">
    <citation type="submission" date="2022-01" db="EMBL/GenBank/DDBJ databases">
        <authorList>
            <person name="Zivanovic Y."/>
            <person name="Moreira D."/>
            <person name="Lopez-Garcia P."/>
        </authorList>
    </citation>
    <scope>NUCLEOTIDE SEQUENCE</scope>
    <source>
        <strain evidence="2">G9</strain>
    </source>
</reference>
<evidence type="ECO:0000259" key="1">
    <source>
        <dbReference type="Pfam" id="PF05685"/>
    </source>
</evidence>
<accession>A0ABT6F2E5</accession>
<sequence>MVVAANSTPILTLAEYLNYDNGTEARHELENGKLVQMPPESELNVRITSFLFAFFLNQGIPSYRVRMGTEIVVTGARATTRFPDLMVLSEELATALVGATRSTVMPDMPPPALVVEIVSPGQEKRDYRYKRSEYAARGIGEYWIVDGSQEKVTILTWVDGLYEEQVYTGDRAIASSLLGVLDLTARKIFQGT</sequence>
<reference evidence="2" key="1">
    <citation type="journal article" date="2022" name="Genome Biol. Evol.">
        <title>A New Gene Family Diagnostic for Intracellular Biomineralization of Amorphous Ca Carbonates by Cyanobacteria.</title>
        <authorList>
            <person name="Benzerara K."/>
            <person name="Duprat E."/>
            <person name="Bitard-Feildel T."/>
            <person name="Caumes G."/>
            <person name="Cassier-Chauvat C."/>
            <person name="Chauvat F."/>
            <person name="Dezi M."/>
            <person name="Diop S.I."/>
            <person name="Gaschignard G."/>
            <person name="Gorgen S."/>
            <person name="Gugger M."/>
            <person name="Lopez-Garcia P."/>
            <person name="Millet M."/>
            <person name="Skouri-Panet F."/>
            <person name="Moreira D."/>
            <person name="Callebaut I."/>
        </authorList>
    </citation>
    <scope>NUCLEOTIDE SEQUENCE</scope>
    <source>
        <strain evidence="2">G9</strain>
    </source>
</reference>
<dbReference type="EMBL" id="JAKKUT010000007">
    <property type="protein sequence ID" value="MDG2992028.1"/>
    <property type="molecule type" value="Genomic_DNA"/>
</dbReference>